<sequence length="70" mass="8085">MNEEFVNSYIENLNKMLNDTITNLVMANTRLSISERTIKAFGEENQHLKNENERLTASLNKKALKSKEDV</sequence>
<gene>
    <name evidence="2" type="ORF">UFOVP1071_202</name>
</gene>
<organism evidence="2">
    <name type="scientific">uncultured Caudovirales phage</name>
    <dbReference type="NCBI Taxonomy" id="2100421"/>
    <lineage>
        <taxon>Viruses</taxon>
        <taxon>Duplodnaviria</taxon>
        <taxon>Heunggongvirae</taxon>
        <taxon>Uroviricota</taxon>
        <taxon>Caudoviricetes</taxon>
        <taxon>Peduoviridae</taxon>
        <taxon>Maltschvirus</taxon>
        <taxon>Maltschvirus maltsch</taxon>
    </lineage>
</organism>
<reference evidence="2" key="1">
    <citation type="submission" date="2020-05" db="EMBL/GenBank/DDBJ databases">
        <authorList>
            <person name="Chiriac C."/>
            <person name="Salcher M."/>
            <person name="Ghai R."/>
            <person name="Kavagutti S V."/>
        </authorList>
    </citation>
    <scope>NUCLEOTIDE SEQUENCE</scope>
</reference>
<name>A0A6J5QIQ5_9CAUD</name>
<feature type="coiled-coil region" evidence="1">
    <location>
        <begin position="38"/>
        <end position="65"/>
    </location>
</feature>
<evidence type="ECO:0000313" key="2">
    <source>
        <dbReference type="EMBL" id="CAB4182276.1"/>
    </source>
</evidence>
<proteinExistence type="predicted"/>
<protein>
    <submittedName>
        <fullName evidence="2">Uncharacterized protein</fullName>
    </submittedName>
</protein>
<keyword evidence="1" id="KW-0175">Coiled coil</keyword>
<accession>A0A6J5QIQ5</accession>
<dbReference type="EMBL" id="LR797022">
    <property type="protein sequence ID" value="CAB4182276.1"/>
    <property type="molecule type" value="Genomic_DNA"/>
</dbReference>
<evidence type="ECO:0000256" key="1">
    <source>
        <dbReference type="SAM" id="Coils"/>
    </source>
</evidence>